<evidence type="ECO:0000313" key="1">
    <source>
        <dbReference type="EMBL" id="GAG90422.1"/>
    </source>
</evidence>
<comment type="caution">
    <text evidence="1">The sequence shown here is derived from an EMBL/GenBank/DDBJ whole genome shotgun (WGS) entry which is preliminary data.</text>
</comment>
<gene>
    <name evidence="1" type="ORF">S01H4_50128</name>
</gene>
<organism evidence="1">
    <name type="scientific">marine sediment metagenome</name>
    <dbReference type="NCBI Taxonomy" id="412755"/>
    <lineage>
        <taxon>unclassified sequences</taxon>
        <taxon>metagenomes</taxon>
        <taxon>ecological metagenomes</taxon>
    </lineage>
</organism>
<proteinExistence type="predicted"/>
<protein>
    <submittedName>
        <fullName evidence="1">Uncharacterized protein</fullName>
    </submittedName>
</protein>
<sequence>MGISIHYKGKLNKPELVNDLINEMAAISKETEWEYELVDDKIQNIKGIITNPHKKCETFSLLFNKKLDLVSIASLSFETSNNKGLHVASIKTQYAPLEIHISIVKLLKHFKSKYIANMEVFDEV</sequence>
<dbReference type="AlphaFoldDB" id="X1CAZ9"/>
<reference evidence="1" key="1">
    <citation type="journal article" date="2014" name="Front. Microbiol.">
        <title>High frequency of phylogenetically diverse reductive dehalogenase-homologous genes in deep subseafloor sedimentary metagenomes.</title>
        <authorList>
            <person name="Kawai M."/>
            <person name="Futagami T."/>
            <person name="Toyoda A."/>
            <person name="Takaki Y."/>
            <person name="Nishi S."/>
            <person name="Hori S."/>
            <person name="Arai W."/>
            <person name="Tsubouchi T."/>
            <person name="Morono Y."/>
            <person name="Uchiyama I."/>
            <person name="Ito T."/>
            <person name="Fujiyama A."/>
            <person name="Inagaki F."/>
            <person name="Takami H."/>
        </authorList>
    </citation>
    <scope>NUCLEOTIDE SEQUENCE</scope>
    <source>
        <strain evidence="1">Expedition CK06-06</strain>
    </source>
</reference>
<accession>X1CAZ9</accession>
<dbReference type="EMBL" id="BART01028430">
    <property type="protein sequence ID" value="GAG90422.1"/>
    <property type="molecule type" value="Genomic_DNA"/>
</dbReference>
<feature type="non-terminal residue" evidence="1">
    <location>
        <position position="124"/>
    </location>
</feature>
<name>X1CAZ9_9ZZZZ</name>